<sequence length="67" mass="7888">MCLCCRGDEAIQVNPEGPRQQHPSDVTARQFRDKRIENMQNLRKQKRKLSKWFTRPAPIPEPGLLWS</sequence>
<dbReference type="Ensembl" id="ENSLCNT00005033449.1">
    <property type="protein sequence ID" value="ENSLCNP00005029971.1"/>
    <property type="gene ID" value="ENSLCNG00005019508.1"/>
</dbReference>
<dbReference type="AlphaFoldDB" id="A0A667ICT5"/>
<dbReference type="Proteomes" id="UP000472241">
    <property type="component" value="Unplaced"/>
</dbReference>
<keyword evidence="2" id="KW-1185">Reference proteome</keyword>
<reference evidence="1" key="2">
    <citation type="submission" date="2025-09" db="UniProtKB">
        <authorList>
            <consortium name="Ensembl"/>
        </authorList>
    </citation>
    <scope>IDENTIFICATION</scope>
</reference>
<evidence type="ECO:0000313" key="2">
    <source>
        <dbReference type="Proteomes" id="UP000472241"/>
    </source>
</evidence>
<reference evidence="1" key="1">
    <citation type="submission" date="2025-08" db="UniProtKB">
        <authorList>
            <consortium name="Ensembl"/>
        </authorList>
    </citation>
    <scope>IDENTIFICATION</scope>
</reference>
<accession>A0A667ICT5</accession>
<protein>
    <submittedName>
        <fullName evidence="1">Coiled-coil domain containing 179</fullName>
    </submittedName>
</protein>
<organism evidence="1 2">
    <name type="scientific">Lynx canadensis</name>
    <name type="common">Canada lynx</name>
    <name type="synonym">Felis canadensis</name>
    <dbReference type="NCBI Taxonomy" id="61383"/>
    <lineage>
        <taxon>Eukaryota</taxon>
        <taxon>Metazoa</taxon>
        <taxon>Chordata</taxon>
        <taxon>Craniata</taxon>
        <taxon>Vertebrata</taxon>
        <taxon>Euteleostomi</taxon>
        <taxon>Mammalia</taxon>
        <taxon>Eutheria</taxon>
        <taxon>Laurasiatheria</taxon>
        <taxon>Carnivora</taxon>
        <taxon>Feliformia</taxon>
        <taxon>Felidae</taxon>
        <taxon>Felinae</taxon>
        <taxon>Lynx</taxon>
    </lineage>
</organism>
<name>A0A667ICT5_LYNCA</name>
<proteinExistence type="predicted"/>
<evidence type="ECO:0000313" key="1">
    <source>
        <dbReference type="Ensembl" id="ENSLCNP00005029971.1"/>
    </source>
</evidence>